<dbReference type="OrthoDB" id="509049at2"/>
<comment type="caution">
    <text evidence="6">The sequence shown here is derived from an EMBL/GenBank/DDBJ whole genome shotgun (WGS) entry which is preliminary data.</text>
</comment>
<dbReference type="InterPro" id="IPR003339">
    <property type="entry name" value="ABC/ECF_trnsptr_transmembrane"/>
</dbReference>
<name>A0A7K1LGJ8_9MICC</name>
<dbReference type="GO" id="GO:0005886">
    <property type="term" value="C:plasma membrane"/>
    <property type="evidence" value="ECO:0007669"/>
    <property type="project" value="TreeGrafter"/>
</dbReference>
<keyword evidence="2 5" id="KW-0812">Transmembrane</keyword>
<dbReference type="PANTHER" id="PTHR33514">
    <property type="entry name" value="PROTEIN ABCI12, CHLOROPLASTIC"/>
    <property type="match status" value="1"/>
</dbReference>
<sequence>MISLYSPGNSPVHRMPVGGKLVSFALVALGLSFAPATWWTIGVCLVIAPVAYALAGLGMRLLFKDLRGLLLILVFLAVTQAIFLEPIDAVRNTVRVLAIILLAQVVTRTTPVQGMIETCERVLGPFRRFGVNPERIGLAMALTLTSVNQLGAIVKEVKDAQKARGVRIAPWAWVMPVLVLTLQHADQVGDALEARGLGGSDED</sequence>
<organism evidence="6 7">
    <name type="scientific">Rothia koreensis</name>
    <dbReference type="NCBI Taxonomy" id="592378"/>
    <lineage>
        <taxon>Bacteria</taxon>
        <taxon>Bacillati</taxon>
        <taxon>Actinomycetota</taxon>
        <taxon>Actinomycetes</taxon>
        <taxon>Micrococcales</taxon>
        <taxon>Micrococcaceae</taxon>
        <taxon>Rothia</taxon>
    </lineage>
</organism>
<accession>A0A7K1LGJ8</accession>
<evidence type="ECO:0000313" key="7">
    <source>
        <dbReference type="Proteomes" id="UP000462152"/>
    </source>
</evidence>
<dbReference type="PANTHER" id="PTHR33514:SF13">
    <property type="entry name" value="PROTEIN ABCI12, CHLOROPLASTIC"/>
    <property type="match status" value="1"/>
</dbReference>
<keyword evidence="7" id="KW-1185">Reference proteome</keyword>
<comment type="subcellular location">
    <subcellularLocation>
        <location evidence="1">Membrane</location>
        <topology evidence="1">Multi-pass membrane protein</topology>
    </subcellularLocation>
</comment>
<evidence type="ECO:0000256" key="5">
    <source>
        <dbReference type="SAM" id="Phobius"/>
    </source>
</evidence>
<feature type="transmembrane region" description="Helical" evidence="5">
    <location>
        <begin position="21"/>
        <end position="54"/>
    </location>
</feature>
<protein>
    <submittedName>
        <fullName evidence="6">Energy-coupling factor transporter transmembrane protein EcfT</fullName>
    </submittedName>
</protein>
<keyword evidence="3 5" id="KW-1133">Transmembrane helix</keyword>
<dbReference type="EMBL" id="WOGT01000001">
    <property type="protein sequence ID" value="MUN54193.1"/>
    <property type="molecule type" value="Genomic_DNA"/>
</dbReference>
<dbReference type="Proteomes" id="UP000462152">
    <property type="component" value="Unassembled WGS sequence"/>
</dbReference>
<evidence type="ECO:0000256" key="1">
    <source>
        <dbReference type="ARBA" id="ARBA00004141"/>
    </source>
</evidence>
<evidence type="ECO:0000313" key="6">
    <source>
        <dbReference type="EMBL" id="MUN54193.1"/>
    </source>
</evidence>
<evidence type="ECO:0000256" key="2">
    <source>
        <dbReference type="ARBA" id="ARBA00022692"/>
    </source>
</evidence>
<dbReference type="CDD" id="cd16914">
    <property type="entry name" value="EcfT"/>
    <property type="match status" value="1"/>
</dbReference>
<keyword evidence="4 5" id="KW-0472">Membrane</keyword>
<gene>
    <name evidence="6" type="ORF">GMA10_02995</name>
</gene>
<dbReference type="RefSeq" id="WP_129314269.1">
    <property type="nucleotide sequence ID" value="NZ_CP197643.1"/>
</dbReference>
<reference evidence="6 7" key="1">
    <citation type="submission" date="2019-12" db="EMBL/GenBank/DDBJ databases">
        <authorList>
            <person name="Li J."/>
            <person name="Shi Y."/>
            <person name="Xu G."/>
            <person name="Xiao D."/>
            <person name="Ran X."/>
        </authorList>
    </citation>
    <scope>NUCLEOTIDE SEQUENCE [LARGE SCALE GENOMIC DNA]</scope>
    <source>
        <strain evidence="6 7">JCM 15915</strain>
    </source>
</reference>
<dbReference type="AlphaFoldDB" id="A0A7K1LGJ8"/>
<evidence type="ECO:0000256" key="3">
    <source>
        <dbReference type="ARBA" id="ARBA00022989"/>
    </source>
</evidence>
<evidence type="ECO:0000256" key="4">
    <source>
        <dbReference type="ARBA" id="ARBA00023136"/>
    </source>
</evidence>
<dbReference type="Pfam" id="PF02361">
    <property type="entry name" value="CbiQ"/>
    <property type="match status" value="1"/>
</dbReference>
<feature type="transmembrane region" description="Helical" evidence="5">
    <location>
        <begin position="66"/>
        <end position="84"/>
    </location>
</feature>
<proteinExistence type="predicted"/>